<name>W4KDZ7_HETIT</name>
<dbReference type="AlphaFoldDB" id="W4KDZ7"/>
<feature type="domain" description="Stealth protein CR3 conserved region 3" evidence="3">
    <location>
        <begin position="388"/>
        <end position="436"/>
    </location>
</feature>
<evidence type="ECO:0000313" key="4">
    <source>
        <dbReference type="EMBL" id="ETW83540.1"/>
    </source>
</evidence>
<dbReference type="GO" id="GO:0005794">
    <property type="term" value="C:Golgi apparatus"/>
    <property type="evidence" value="ECO:0007669"/>
    <property type="project" value="TreeGrafter"/>
</dbReference>
<keyword evidence="2" id="KW-0812">Transmembrane</keyword>
<dbReference type="eggNOG" id="ENOG502QQMR">
    <property type="taxonomic scope" value="Eukaryota"/>
</dbReference>
<organism evidence="4 5">
    <name type="scientific">Heterobasidion irregulare (strain TC 32-1)</name>
    <dbReference type="NCBI Taxonomy" id="747525"/>
    <lineage>
        <taxon>Eukaryota</taxon>
        <taxon>Fungi</taxon>
        <taxon>Dikarya</taxon>
        <taxon>Basidiomycota</taxon>
        <taxon>Agaricomycotina</taxon>
        <taxon>Agaricomycetes</taxon>
        <taxon>Russulales</taxon>
        <taxon>Bondarzewiaceae</taxon>
        <taxon>Heterobasidion</taxon>
        <taxon>Heterobasidion annosum species complex</taxon>
    </lineage>
</organism>
<feature type="transmembrane region" description="Helical" evidence="2">
    <location>
        <begin position="34"/>
        <end position="55"/>
    </location>
</feature>
<dbReference type="InterPro" id="IPR047141">
    <property type="entry name" value="Stealth"/>
</dbReference>
<evidence type="ECO:0000256" key="1">
    <source>
        <dbReference type="ARBA" id="ARBA00022679"/>
    </source>
</evidence>
<keyword evidence="1" id="KW-0808">Transferase</keyword>
<dbReference type="PANTHER" id="PTHR24045">
    <property type="match status" value="1"/>
</dbReference>
<evidence type="ECO:0000256" key="2">
    <source>
        <dbReference type="SAM" id="Phobius"/>
    </source>
</evidence>
<dbReference type="InterPro" id="IPR031357">
    <property type="entry name" value="Stealth_CR3"/>
</dbReference>
<evidence type="ECO:0000259" key="3">
    <source>
        <dbReference type="Pfam" id="PF17102"/>
    </source>
</evidence>
<dbReference type="RefSeq" id="XP_009543320.1">
    <property type="nucleotide sequence ID" value="XM_009545025.1"/>
</dbReference>
<dbReference type="InParanoid" id="W4KDZ7"/>
<dbReference type="GO" id="GO:0003976">
    <property type="term" value="F:UDP-N-acetylglucosamine-lysosomal-enzyme N-acetylglucosaminephosphotransferase activity"/>
    <property type="evidence" value="ECO:0007669"/>
    <property type="project" value="TreeGrafter"/>
</dbReference>
<dbReference type="EMBL" id="KI925456">
    <property type="protein sequence ID" value="ETW83540.1"/>
    <property type="molecule type" value="Genomic_DNA"/>
</dbReference>
<reference evidence="4 5" key="1">
    <citation type="journal article" date="2012" name="New Phytol.">
        <title>Insight into trade-off between wood decay and parasitism from the genome of a fungal forest pathogen.</title>
        <authorList>
            <person name="Olson A."/>
            <person name="Aerts A."/>
            <person name="Asiegbu F."/>
            <person name="Belbahri L."/>
            <person name="Bouzid O."/>
            <person name="Broberg A."/>
            <person name="Canback B."/>
            <person name="Coutinho P.M."/>
            <person name="Cullen D."/>
            <person name="Dalman K."/>
            <person name="Deflorio G."/>
            <person name="van Diepen L.T."/>
            <person name="Dunand C."/>
            <person name="Duplessis S."/>
            <person name="Durling M."/>
            <person name="Gonthier P."/>
            <person name="Grimwood J."/>
            <person name="Fossdal C.G."/>
            <person name="Hansson D."/>
            <person name="Henrissat B."/>
            <person name="Hietala A."/>
            <person name="Himmelstrand K."/>
            <person name="Hoffmeister D."/>
            <person name="Hogberg N."/>
            <person name="James T.Y."/>
            <person name="Karlsson M."/>
            <person name="Kohler A."/>
            <person name="Kues U."/>
            <person name="Lee Y.H."/>
            <person name="Lin Y.C."/>
            <person name="Lind M."/>
            <person name="Lindquist E."/>
            <person name="Lombard V."/>
            <person name="Lucas S."/>
            <person name="Lunden K."/>
            <person name="Morin E."/>
            <person name="Murat C."/>
            <person name="Park J."/>
            <person name="Raffaello T."/>
            <person name="Rouze P."/>
            <person name="Salamov A."/>
            <person name="Schmutz J."/>
            <person name="Solheim H."/>
            <person name="Stahlberg J."/>
            <person name="Velez H."/>
            <person name="de Vries R.P."/>
            <person name="Wiebenga A."/>
            <person name="Woodward S."/>
            <person name="Yakovlev I."/>
            <person name="Garbelotto M."/>
            <person name="Martin F."/>
            <person name="Grigoriev I.V."/>
            <person name="Stenlid J."/>
        </authorList>
    </citation>
    <scope>NUCLEOTIDE SEQUENCE [LARGE SCALE GENOMIC DNA]</scope>
    <source>
        <strain evidence="4 5">TC 32-1</strain>
    </source>
</reference>
<dbReference type="GO" id="GO:0046835">
    <property type="term" value="P:carbohydrate phosphorylation"/>
    <property type="evidence" value="ECO:0007669"/>
    <property type="project" value="TreeGrafter"/>
</dbReference>
<accession>W4KDZ7</accession>
<dbReference type="STRING" id="747525.W4KDZ7"/>
<dbReference type="Pfam" id="PF17102">
    <property type="entry name" value="Stealth_CR3"/>
    <property type="match status" value="1"/>
</dbReference>
<sequence>MGLTTYLRLPQIDTDAVLPQNSSYKVPIHLRWRLFSVMRASVALILTASLLGFLFHSQINRLSILIPDPIPTISTPPGWRYYAAPSPSQTPLLNTSTHSLIPTRSQRLISLECADLWISRGLVCPSLRSTLSSALERGDNGAVDVLWTWINGSDPYLTPVRDVASAAYKPLKSTSGKAAVGAAARHFRDHDELRFSMRSAFEYLPSELVRKYHLFTSSLPLEAANISDSVNQGRMGHIPTWLDLKALESPHIGVQHHWEAYKVTDKVLQEQGFERGEAGAEEWRRAVLPSFNSLAIESQLPHVGDLEDLLVYLNDDYYITRQLNAADLETILYGPVFRIQRDWGIWSLSPSGWETYSQDLEGEQPTLMLANHFLSKRFGSRVRKYIRHVMRTMSVPVLKEVASVWPDELASTGSVKFRGRGPQVHLAFMQMWYHIEKHREALLHSFVMLKSDADQSGVLSPSEQLTLLSDLGNITRSGGLHIDVHMPFRVSDPIARMEEAGLVPPLETEYEWTAADGYPLVRQNSMEWPDYGGRYGHRRTCSIVIESCFPQGFGGDTELKTEDVFKKLAFESPNCGDCAIMALLSQSGEAGLEAFLPKPREGRLEGSWWEQNGVPEHYELVGGQGSTWSEASYEPSAAAKNDPRAYAVRNIQRYQYAIGDTPMEWLQVKDNVTAAPKLEPLKDPKGACALLAINDDVAEDVEMEPTDRLLRDWYEARWGSIRAWWERSE</sequence>
<proteinExistence type="predicted"/>
<protein>
    <recommendedName>
        <fullName evidence="3">Stealth protein CR3 conserved region 3 domain-containing protein</fullName>
    </recommendedName>
</protein>
<keyword evidence="2" id="KW-1133">Transmembrane helix</keyword>
<evidence type="ECO:0000313" key="5">
    <source>
        <dbReference type="Proteomes" id="UP000030671"/>
    </source>
</evidence>
<keyword evidence="2" id="KW-0472">Membrane</keyword>
<dbReference type="KEGG" id="hir:HETIRDRAFT_415334"/>
<dbReference type="OrthoDB" id="263283at2759"/>
<dbReference type="HOGENOM" id="CLU_005484_2_0_1"/>
<gene>
    <name evidence="4" type="ORF">HETIRDRAFT_415334</name>
</gene>
<keyword evidence="5" id="KW-1185">Reference proteome</keyword>
<dbReference type="GeneID" id="20673239"/>
<dbReference type="Proteomes" id="UP000030671">
    <property type="component" value="Unassembled WGS sequence"/>
</dbReference>
<dbReference type="PANTHER" id="PTHR24045:SF0">
    <property type="entry name" value="N-ACETYLGLUCOSAMINE-1-PHOSPHOTRANSFERASE SUBUNITS ALPHA_BETA"/>
    <property type="match status" value="1"/>
</dbReference>